<comment type="catalytic activity">
    <reaction evidence="13">
        <text>L-seryl-[protein] + ATP = O-phospho-L-seryl-[protein] + ADP + H(+)</text>
        <dbReference type="Rhea" id="RHEA:17989"/>
        <dbReference type="Rhea" id="RHEA-COMP:9863"/>
        <dbReference type="Rhea" id="RHEA-COMP:11604"/>
        <dbReference type="ChEBI" id="CHEBI:15378"/>
        <dbReference type="ChEBI" id="CHEBI:29999"/>
        <dbReference type="ChEBI" id="CHEBI:30616"/>
        <dbReference type="ChEBI" id="CHEBI:83421"/>
        <dbReference type="ChEBI" id="CHEBI:456216"/>
        <dbReference type="EC" id="2.7.11.1"/>
    </reaction>
</comment>
<sequence>MAYNTSSVNNKISKHASYFGIRLWILILALIVVLTVLFLVISSLLGSSISVAENRNLSISPLTWAIRMKIIRGIAKGLAYLPEDIEPKIIHQNLKSSNILLDHQWNPKINDFGITNNSLNGNIWVSFFESACLTHRNLALVTLWNTCHEDHIYATFQGTKTNAFARSSLCVDRDIKQRPAMGDVIHMLEPRDLLLDDDRRKRRDGSSRRKTQQESHTVAKFGEGDFSTHEKERKKD</sequence>
<evidence type="ECO:0000256" key="8">
    <source>
        <dbReference type="ARBA" id="ARBA00022777"/>
    </source>
</evidence>
<dbReference type="InterPro" id="IPR000719">
    <property type="entry name" value="Prot_kinase_dom"/>
</dbReference>
<dbReference type="PANTHER" id="PTHR47984:SF15">
    <property type="entry name" value="PROTEIN KINASE DOMAIN-CONTAINING PROTEIN"/>
    <property type="match status" value="1"/>
</dbReference>
<evidence type="ECO:0000256" key="6">
    <source>
        <dbReference type="ARBA" id="ARBA00022692"/>
    </source>
</evidence>
<evidence type="ECO:0000256" key="9">
    <source>
        <dbReference type="ARBA" id="ARBA00022840"/>
    </source>
</evidence>
<dbReference type="Proteomes" id="UP000886885">
    <property type="component" value="Chromosome 4D"/>
</dbReference>
<protein>
    <recommendedName>
        <fullName evidence="2">non-specific serine/threonine protein kinase</fullName>
        <ecNumber evidence="2">2.7.11.1</ecNumber>
    </recommendedName>
</protein>
<evidence type="ECO:0000256" key="4">
    <source>
        <dbReference type="ARBA" id="ARBA00022553"/>
    </source>
</evidence>
<feature type="compositionally biased region" description="Basic and acidic residues" evidence="14">
    <location>
        <begin position="196"/>
        <end position="213"/>
    </location>
</feature>
<feature type="transmembrane region" description="Helical" evidence="15">
    <location>
        <begin position="21"/>
        <end position="45"/>
    </location>
</feature>
<gene>
    <name evidence="17" type="ORF">POTOM_017099</name>
</gene>
<feature type="domain" description="Protein kinase" evidence="16">
    <location>
        <begin position="1"/>
        <end position="236"/>
    </location>
</feature>
<keyword evidence="11 15" id="KW-0472">Membrane</keyword>
<evidence type="ECO:0000256" key="14">
    <source>
        <dbReference type="SAM" id="MobiDB-lite"/>
    </source>
</evidence>
<evidence type="ECO:0000256" key="15">
    <source>
        <dbReference type="SAM" id="Phobius"/>
    </source>
</evidence>
<keyword evidence="18" id="KW-1185">Reference proteome</keyword>
<evidence type="ECO:0000256" key="3">
    <source>
        <dbReference type="ARBA" id="ARBA00022527"/>
    </source>
</evidence>
<evidence type="ECO:0000256" key="1">
    <source>
        <dbReference type="ARBA" id="ARBA00004167"/>
    </source>
</evidence>
<evidence type="ECO:0000256" key="7">
    <source>
        <dbReference type="ARBA" id="ARBA00022741"/>
    </source>
</evidence>
<keyword evidence="7" id="KW-0547">Nucleotide-binding</keyword>
<keyword evidence="8" id="KW-0418">Kinase</keyword>
<dbReference type="GO" id="GO:0004674">
    <property type="term" value="F:protein serine/threonine kinase activity"/>
    <property type="evidence" value="ECO:0007669"/>
    <property type="project" value="UniProtKB-KW"/>
</dbReference>
<comment type="caution">
    <text evidence="17">The sequence shown here is derived from an EMBL/GenBank/DDBJ whole genome shotgun (WGS) entry which is preliminary data.</text>
</comment>
<evidence type="ECO:0000256" key="11">
    <source>
        <dbReference type="ARBA" id="ARBA00023136"/>
    </source>
</evidence>
<evidence type="ECO:0000256" key="10">
    <source>
        <dbReference type="ARBA" id="ARBA00022989"/>
    </source>
</evidence>
<keyword evidence="3" id="KW-0723">Serine/threonine-protein kinase</keyword>
<comment type="catalytic activity">
    <reaction evidence="12">
        <text>L-threonyl-[protein] + ATP = O-phospho-L-threonyl-[protein] + ADP + H(+)</text>
        <dbReference type="Rhea" id="RHEA:46608"/>
        <dbReference type="Rhea" id="RHEA-COMP:11060"/>
        <dbReference type="Rhea" id="RHEA-COMP:11605"/>
        <dbReference type="ChEBI" id="CHEBI:15378"/>
        <dbReference type="ChEBI" id="CHEBI:30013"/>
        <dbReference type="ChEBI" id="CHEBI:30616"/>
        <dbReference type="ChEBI" id="CHEBI:61977"/>
        <dbReference type="ChEBI" id="CHEBI:456216"/>
        <dbReference type="EC" id="2.7.11.1"/>
    </reaction>
</comment>
<evidence type="ECO:0000313" key="18">
    <source>
        <dbReference type="Proteomes" id="UP000886885"/>
    </source>
</evidence>
<dbReference type="FunFam" id="1.10.510.10:FF:001023">
    <property type="entry name" value="Os07g0541700 protein"/>
    <property type="match status" value="1"/>
</dbReference>
<evidence type="ECO:0000256" key="12">
    <source>
        <dbReference type="ARBA" id="ARBA00047899"/>
    </source>
</evidence>
<feature type="region of interest" description="Disordered" evidence="14">
    <location>
        <begin position="196"/>
        <end position="236"/>
    </location>
</feature>
<keyword evidence="10 15" id="KW-1133">Transmembrane helix</keyword>
<keyword evidence="5" id="KW-0808">Transferase</keyword>
<feature type="compositionally biased region" description="Basic and acidic residues" evidence="14">
    <location>
        <begin position="222"/>
        <end position="236"/>
    </location>
</feature>
<dbReference type="EMBL" id="JAAWWB010000008">
    <property type="protein sequence ID" value="KAG6777282.1"/>
    <property type="molecule type" value="Genomic_DNA"/>
</dbReference>
<evidence type="ECO:0000256" key="2">
    <source>
        <dbReference type="ARBA" id="ARBA00012513"/>
    </source>
</evidence>
<evidence type="ECO:0000256" key="13">
    <source>
        <dbReference type="ARBA" id="ARBA00048679"/>
    </source>
</evidence>
<keyword evidence="4" id="KW-0597">Phosphoprotein</keyword>
<dbReference type="Pfam" id="PF00069">
    <property type="entry name" value="Pkinase"/>
    <property type="match status" value="1"/>
</dbReference>
<evidence type="ECO:0000313" key="17">
    <source>
        <dbReference type="EMBL" id="KAG6777282.1"/>
    </source>
</evidence>
<comment type="subcellular location">
    <subcellularLocation>
        <location evidence="1">Membrane</location>
        <topology evidence="1">Single-pass membrane protein</topology>
    </subcellularLocation>
</comment>
<dbReference type="EC" id="2.7.11.1" evidence="2"/>
<evidence type="ECO:0000259" key="16">
    <source>
        <dbReference type="PROSITE" id="PS50011"/>
    </source>
</evidence>
<evidence type="ECO:0000256" key="5">
    <source>
        <dbReference type="ARBA" id="ARBA00022679"/>
    </source>
</evidence>
<dbReference type="PROSITE" id="PS50011">
    <property type="entry name" value="PROTEIN_KINASE_DOM"/>
    <property type="match status" value="1"/>
</dbReference>
<reference evidence="17" key="1">
    <citation type="journal article" date="2020" name="bioRxiv">
        <title>Hybrid origin of Populus tomentosa Carr. identified through genome sequencing and phylogenomic analysis.</title>
        <authorList>
            <person name="An X."/>
            <person name="Gao K."/>
            <person name="Chen Z."/>
            <person name="Li J."/>
            <person name="Yang X."/>
            <person name="Yang X."/>
            <person name="Zhou J."/>
            <person name="Guo T."/>
            <person name="Zhao T."/>
            <person name="Huang S."/>
            <person name="Miao D."/>
            <person name="Khan W.U."/>
            <person name="Rao P."/>
            <person name="Ye M."/>
            <person name="Lei B."/>
            <person name="Liao W."/>
            <person name="Wang J."/>
            <person name="Ji L."/>
            <person name="Li Y."/>
            <person name="Guo B."/>
            <person name="Mustafa N.S."/>
            <person name="Li S."/>
            <person name="Yun Q."/>
            <person name="Keller S.R."/>
            <person name="Mao J."/>
            <person name="Zhang R."/>
            <person name="Strauss S.H."/>
        </authorList>
    </citation>
    <scope>NUCLEOTIDE SEQUENCE</scope>
    <source>
        <strain evidence="17">GM15</strain>
        <tissue evidence="17">Leaf</tissue>
    </source>
</reference>
<name>A0A8X7ZZN3_POPTO</name>
<dbReference type="GO" id="GO:0005524">
    <property type="term" value="F:ATP binding"/>
    <property type="evidence" value="ECO:0007669"/>
    <property type="project" value="UniProtKB-KW"/>
</dbReference>
<dbReference type="OrthoDB" id="852228at2759"/>
<dbReference type="PANTHER" id="PTHR47984">
    <property type="entry name" value="OS01G0323000 PROTEIN"/>
    <property type="match status" value="1"/>
</dbReference>
<organism evidence="17 18">
    <name type="scientific">Populus tomentosa</name>
    <name type="common">Chinese white poplar</name>
    <dbReference type="NCBI Taxonomy" id="118781"/>
    <lineage>
        <taxon>Eukaryota</taxon>
        <taxon>Viridiplantae</taxon>
        <taxon>Streptophyta</taxon>
        <taxon>Embryophyta</taxon>
        <taxon>Tracheophyta</taxon>
        <taxon>Spermatophyta</taxon>
        <taxon>Magnoliopsida</taxon>
        <taxon>eudicotyledons</taxon>
        <taxon>Gunneridae</taxon>
        <taxon>Pentapetalae</taxon>
        <taxon>rosids</taxon>
        <taxon>fabids</taxon>
        <taxon>Malpighiales</taxon>
        <taxon>Salicaceae</taxon>
        <taxon>Saliceae</taxon>
        <taxon>Populus</taxon>
    </lineage>
</organism>
<accession>A0A8X7ZZN3</accession>
<dbReference type="AlphaFoldDB" id="A0A8X7ZZN3"/>
<dbReference type="InterPro" id="IPR052232">
    <property type="entry name" value="RLK_Ser/Thr-Kinase"/>
</dbReference>
<keyword evidence="9" id="KW-0067">ATP-binding</keyword>
<keyword evidence="6 15" id="KW-0812">Transmembrane</keyword>
<proteinExistence type="predicted"/>
<dbReference type="GO" id="GO:0016020">
    <property type="term" value="C:membrane"/>
    <property type="evidence" value="ECO:0007669"/>
    <property type="project" value="UniProtKB-SubCell"/>
</dbReference>